<sequence length="241" mass="27323">MVMNNMFPYMQFIVASKMGDVTGDGIPDWIYLTALKQDPNSPYWVNITLHIKNGRTNQITTLPLTENQGYNPTIWLGDFTGNGVNDILVVIDSGGSGAIIFGYVYSYINGRMTNIFDSIRFNEQHPYTVNYANNYKANVISETPHKKYTIDLQYKGQEYLNEIYHPDGTLKKPIEGWVDPISGLYPIDIARNGKYYLQTLQLIAGQYHADGLGLVENLLNWNGSQFDIVRQTVAIYGEDLK</sequence>
<dbReference type="Proteomes" id="UP000272238">
    <property type="component" value="Unassembled WGS sequence"/>
</dbReference>
<dbReference type="Pfam" id="PF13517">
    <property type="entry name" value="FG-GAP_3"/>
    <property type="match status" value="1"/>
</dbReference>
<evidence type="ECO:0000256" key="1">
    <source>
        <dbReference type="ARBA" id="ARBA00022729"/>
    </source>
</evidence>
<dbReference type="InterPro" id="IPR028994">
    <property type="entry name" value="Integrin_alpha_N"/>
</dbReference>
<evidence type="ECO:0000313" key="3">
    <source>
        <dbReference type="Proteomes" id="UP000272238"/>
    </source>
</evidence>
<dbReference type="EMBL" id="RBZN01000007">
    <property type="protein sequence ID" value="RKQ18909.1"/>
    <property type="molecule type" value="Genomic_DNA"/>
</dbReference>
<comment type="caution">
    <text evidence="2">The sequence shown here is derived from an EMBL/GenBank/DDBJ whole genome shotgun (WGS) entry which is preliminary data.</text>
</comment>
<gene>
    <name evidence="2" type="ORF">D8M03_04775</name>
</gene>
<keyword evidence="3" id="KW-1185">Reference proteome</keyword>
<accession>A0A494Z8I5</accession>
<evidence type="ECO:0000313" key="2">
    <source>
        <dbReference type="EMBL" id="RKQ18909.1"/>
    </source>
</evidence>
<dbReference type="AlphaFoldDB" id="A0A494Z8I5"/>
<organism evidence="2 3">
    <name type="scientific">Ureibacillus endophyticus</name>
    <dbReference type="NCBI Taxonomy" id="1978490"/>
    <lineage>
        <taxon>Bacteria</taxon>
        <taxon>Bacillati</taxon>
        <taxon>Bacillota</taxon>
        <taxon>Bacilli</taxon>
        <taxon>Bacillales</taxon>
        <taxon>Caryophanaceae</taxon>
        <taxon>Ureibacillus</taxon>
    </lineage>
</organism>
<proteinExistence type="predicted"/>
<dbReference type="SUPFAM" id="SSF69318">
    <property type="entry name" value="Integrin alpha N-terminal domain"/>
    <property type="match status" value="1"/>
</dbReference>
<dbReference type="OrthoDB" id="1653343at2"/>
<name>A0A494Z8I5_9BACL</name>
<protein>
    <submittedName>
        <fullName evidence="2">VCBS repeat-containing protein</fullName>
    </submittedName>
</protein>
<reference evidence="2 3" key="1">
    <citation type="journal article" date="2016" name="Antonie Van Leeuwenhoek">
        <title>Lysinibacillus endophyticus sp. nov., an indole-3-acetic acid producing endophytic bacterium isolated from corn root (Zea mays cv. Xinken-5).</title>
        <authorList>
            <person name="Yu J."/>
            <person name="Guan X."/>
            <person name="Liu C."/>
            <person name="Xiang W."/>
            <person name="Yu Z."/>
            <person name="Liu X."/>
            <person name="Wang G."/>
        </authorList>
    </citation>
    <scope>NUCLEOTIDE SEQUENCE [LARGE SCALE GENOMIC DNA]</scope>
    <source>
        <strain evidence="2 3">DSM 100506</strain>
    </source>
</reference>
<dbReference type="InterPro" id="IPR013517">
    <property type="entry name" value="FG-GAP"/>
</dbReference>
<keyword evidence="1" id="KW-0732">Signal</keyword>